<dbReference type="Proteomes" id="UP000608071">
    <property type="component" value="Unassembled WGS sequence"/>
</dbReference>
<evidence type="ECO:0000313" key="2">
    <source>
        <dbReference type="Proteomes" id="UP000608071"/>
    </source>
</evidence>
<dbReference type="RefSeq" id="WP_160034426.1">
    <property type="nucleotide sequence ID" value="NZ_JACSQL010000002.1"/>
</dbReference>
<sequence length="63" mass="7007">MRCGAKRYVVITEAGGQTKETIVKARTAIEARKVIRKQYGPSVPIQNVYVLPEEQVQEGSMLS</sequence>
<gene>
    <name evidence="1" type="ORF">H9647_05105</name>
</gene>
<proteinExistence type="predicted"/>
<dbReference type="EMBL" id="JACSQL010000002">
    <property type="protein sequence ID" value="MBD7967430.1"/>
    <property type="molecule type" value="Genomic_DNA"/>
</dbReference>
<evidence type="ECO:0000313" key="1">
    <source>
        <dbReference type="EMBL" id="MBD7967430.1"/>
    </source>
</evidence>
<comment type="caution">
    <text evidence="1">The sequence shown here is derived from an EMBL/GenBank/DDBJ whole genome shotgun (WGS) entry which is preliminary data.</text>
</comment>
<name>A0ABR8SVB6_9BACL</name>
<organism evidence="1 2">
    <name type="scientific">Paenibacillus gallinarum</name>
    <dbReference type="NCBI Taxonomy" id="2762232"/>
    <lineage>
        <taxon>Bacteria</taxon>
        <taxon>Bacillati</taxon>
        <taxon>Bacillota</taxon>
        <taxon>Bacilli</taxon>
        <taxon>Bacillales</taxon>
        <taxon>Paenibacillaceae</taxon>
        <taxon>Paenibacillus</taxon>
    </lineage>
</organism>
<reference evidence="1 2" key="1">
    <citation type="submission" date="2020-08" db="EMBL/GenBank/DDBJ databases">
        <title>A Genomic Blueprint of the Chicken Gut Microbiome.</title>
        <authorList>
            <person name="Gilroy R."/>
            <person name="Ravi A."/>
            <person name="Getino M."/>
            <person name="Pursley I."/>
            <person name="Horton D.L."/>
            <person name="Alikhan N.-F."/>
            <person name="Baker D."/>
            <person name="Gharbi K."/>
            <person name="Hall N."/>
            <person name="Watson M."/>
            <person name="Adriaenssens E.M."/>
            <person name="Foster-Nyarko E."/>
            <person name="Jarju S."/>
            <person name="Secka A."/>
            <person name="Antonio M."/>
            <person name="Oren A."/>
            <person name="Chaudhuri R."/>
            <person name="La Ragione R.M."/>
            <person name="Hildebrand F."/>
            <person name="Pallen M.J."/>
        </authorList>
    </citation>
    <scope>NUCLEOTIDE SEQUENCE [LARGE SCALE GENOMIC DNA]</scope>
    <source>
        <strain evidence="1 2">Sa2BVA9</strain>
    </source>
</reference>
<keyword evidence="2" id="KW-1185">Reference proteome</keyword>
<accession>A0ABR8SVB6</accession>
<protein>
    <submittedName>
        <fullName evidence="1">Uncharacterized protein</fullName>
    </submittedName>
</protein>